<dbReference type="AlphaFoldDB" id="A0ABD5PFR3"/>
<dbReference type="Pfam" id="PF09587">
    <property type="entry name" value="PGA_cap"/>
    <property type="match status" value="1"/>
</dbReference>
<evidence type="ECO:0000313" key="4">
    <source>
        <dbReference type="Proteomes" id="UP001595921"/>
    </source>
</evidence>
<dbReference type="PANTHER" id="PTHR33393:SF13">
    <property type="entry name" value="PGA BIOSYNTHESIS PROTEIN CAPA"/>
    <property type="match status" value="1"/>
</dbReference>
<keyword evidence="4" id="KW-1185">Reference proteome</keyword>
<dbReference type="RefSeq" id="WP_267621354.1">
    <property type="nucleotide sequence ID" value="NZ_JAODIW010000006.1"/>
</dbReference>
<dbReference type="PANTHER" id="PTHR33393">
    <property type="entry name" value="POLYGLUTAMINE SYNTHESIS ACCESSORY PROTEIN RV0574C-RELATED"/>
    <property type="match status" value="1"/>
</dbReference>
<dbReference type="SMART" id="SM00854">
    <property type="entry name" value="PGA_cap"/>
    <property type="match status" value="1"/>
</dbReference>
<gene>
    <name evidence="3" type="ORF">ACFO0N_17530</name>
</gene>
<feature type="domain" description="Capsule synthesis protein CapA" evidence="2">
    <location>
        <begin position="10"/>
        <end position="266"/>
    </location>
</feature>
<name>A0ABD5PFR3_9EURY</name>
<dbReference type="CDD" id="cd07381">
    <property type="entry name" value="MPP_CapA"/>
    <property type="match status" value="1"/>
</dbReference>
<sequence>MTTSATDDFRLGFTGDVMLGRLVNERQRDRAPTAVWGTMYRRLRDLDALCVNLECCLSTRGTPWTRSYHPFHFRANPAWAVPALSDVGVSWVSLANNHVLDFGVDALEDTFGALDDAGIPYSGAGPTEREAWAPAAVEVAVDGADDPALRVALLAVTDNTPEFAAGDDSPGTAYVAVDPDDPDCRSRVGSALGRARRLDPDLLVCSLHWGPNMVERPPERFRRFARWLVDSGVDLVYGHSAHVFQGVERYGDGLILYDTGDFVDDYAVHPRLRNDRGFLFTLRVGAGGDAHRLRSLRLTPTVVRDCAVGRTGRRAAAWSRARMCELSASFGTEFAVDGRELVLRLDS</sequence>
<protein>
    <submittedName>
        <fullName evidence="3">CapA family protein</fullName>
    </submittedName>
</protein>
<dbReference type="EMBL" id="JBHSDS010000008">
    <property type="protein sequence ID" value="MFC4359750.1"/>
    <property type="molecule type" value="Genomic_DNA"/>
</dbReference>
<dbReference type="InterPro" id="IPR019079">
    <property type="entry name" value="Capsule_synth_CapA"/>
</dbReference>
<organism evidence="3 4">
    <name type="scientific">Halobium salinum</name>
    <dbReference type="NCBI Taxonomy" id="1364940"/>
    <lineage>
        <taxon>Archaea</taxon>
        <taxon>Methanobacteriati</taxon>
        <taxon>Methanobacteriota</taxon>
        <taxon>Stenosarchaea group</taxon>
        <taxon>Halobacteria</taxon>
        <taxon>Halobacteriales</taxon>
        <taxon>Haloferacaceae</taxon>
        <taxon>Halobium</taxon>
    </lineage>
</organism>
<comment type="caution">
    <text evidence="3">The sequence shown here is derived from an EMBL/GenBank/DDBJ whole genome shotgun (WGS) entry which is preliminary data.</text>
</comment>
<accession>A0ABD5PFR3</accession>
<dbReference type="InterPro" id="IPR052169">
    <property type="entry name" value="CW_Biosynth-Accessory"/>
</dbReference>
<reference evidence="3 4" key="1">
    <citation type="journal article" date="2019" name="Int. J. Syst. Evol. Microbiol.">
        <title>The Global Catalogue of Microorganisms (GCM) 10K type strain sequencing project: providing services to taxonomists for standard genome sequencing and annotation.</title>
        <authorList>
            <consortium name="The Broad Institute Genomics Platform"/>
            <consortium name="The Broad Institute Genome Sequencing Center for Infectious Disease"/>
            <person name="Wu L."/>
            <person name="Ma J."/>
        </authorList>
    </citation>
    <scope>NUCLEOTIDE SEQUENCE [LARGE SCALE GENOMIC DNA]</scope>
    <source>
        <strain evidence="3 4">CGMCC 1.12553</strain>
    </source>
</reference>
<comment type="similarity">
    <text evidence="1">Belongs to the CapA family.</text>
</comment>
<evidence type="ECO:0000256" key="1">
    <source>
        <dbReference type="ARBA" id="ARBA00005662"/>
    </source>
</evidence>
<dbReference type="SUPFAM" id="SSF56300">
    <property type="entry name" value="Metallo-dependent phosphatases"/>
    <property type="match status" value="1"/>
</dbReference>
<proteinExistence type="inferred from homology"/>
<evidence type="ECO:0000259" key="2">
    <source>
        <dbReference type="SMART" id="SM00854"/>
    </source>
</evidence>
<dbReference type="Proteomes" id="UP001595921">
    <property type="component" value="Unassembled WGS sequence"/>
</dbReference>
<evidence type="ECO:0000313" key="3">
    <source>
        <dbReference type="EMBL" id="MFC4359750.1"/>
    </source>
</evidence>
<dbReference type="InterPro" id="IPR029052">
    <property type="entry name" value="Metallo-depent_PP-like"/>
</dbReference>
<dbReference type="Gene3D" id="3.60.21.10">
    <property type="match status" value="1"/>
</dbReference>